<keyword evidence="5 8" id="KW-0862">Zinc</keyword>
<feature type="binding site" evidence="8">
    <location>
        <position position="51"/>
    </location>
    <ligand>
        <name>Zn(2+)</name>
        <dbReference type="ChEBI" id="CHEBI:29105"/>
    </ligand>
</feature>
<gene>
    <name evidence="14" type="primary">LOC113511369</name>
</gene>
<feature type="domain" description="C2H2-type" evidence="11">
    <location>
        <begin position="632"/>
        <end position="660"/>
    </location>
</feature>
<keyword evidence="2 8" id="KW-0479">Metal-binding</keyword>
<dbReference type="InterPro" id="IPR012934">
    <property type="entry name" value="Znf_AD"/>
</dbReference>
<comment type="subcellular location">
    <subcellularLocation>
        <location evidence="1">Nucleus</location>
    </subcellularLocation>
</comment>
<dbReference type="Gene3D" id="3.40.1800.20">
    <property type="match status" value="1"/>
</dbReference>
<dbReference type="PROSITE" id="PS51915">
    <property type="entry name" value="ZAD"/>
    <property type="match status" value="1"/>
</dbReference>
<feature type="domain" description="C2H2-type" evidence="11">
    <location>
        <begin position="305"/>
        <end position="328"/>
    </location>
</feature>
<protein>
    <submittedName>
        <fullName evidence="14">Zinc finger protein 569-like isoform X1</fullName>
    </submittedName>
</protein>
<proteinExistence type="predicted"/>
<dbReference type="SUPFAM" id="SSF57716">
    <property type="entry name" value="Glucocorticoid receptor-like (DNA-binding domain)"/>
    <property type="match status" value="1"/>
</dbReference>
<accession>A0ABM3MAT1</accession>
<dbReference type="InterPro" id="IPR036236">
    <property type="entry name" value="Znf_C2H2_sf"/>
</dbReference>
<evidence type="ECO:0000259" key="11">
    <source>
        <dbReference type="PROSITE" id="PS50157"/>
    </source>
</evidence>
<dbReference type="PROSITE" id="PS50157">
    <property type="entry name" value="ZINC_FINGER_C2H2_2"/>
    <property type="match status" value="6"/>
</dbReference>
<feature type="domain" description="C2H2-type" evidence="11">
    <location>
        <begin position="388"/>
        <end position="415"/>
    </location>
</feature>
<dbReference type="GeneID" id="113511369"/>
<evidence type="ECO:0000256" key="10">
    <source>
        <dbReference type="SAM" id="MobiDB-lite"/>
    </source>
</evidence>
<feature type="coiled-coil region" evidence="9">
    <location>
        <begin position="187"/>
        <end position="214"/>
    </location>
</feature>
<dbReference type="SMART" id="SM00355">
    <property type="entry name" value="ZnF_C2H2"/>
    <property type="match status" value="10"/>
</dbReference>
<evidence type="ECO:0000256" key="7">
    <source>
        <dbReference type="PROSITE-ProRule" id="PRU00042"/>
    </source>
</evidence>
<keyword evidence="9" id="KW-0175">Coiled coil</keyword>
<dbReference type="Pfam" id="PF00096">
    <property type="entry name" value="zf-C2H2"/>
    <property type="match status" value="2"/>
</dbReference>
<dbReference type="Pfam" id="PF07776">
    <property type="entry name" value="zf-AD"/>
    <property type="match status" value="1"/>
</dbReference>
<keyword evidence="6" id="KW-0539">Nucleus</keyword>
<feature type="binding site" evidence="8">
    <location>
        <position position="48"/>
    </location>
    <ligand>
        <name>Zn(2+)</name>
        <dbReference type="ChEBI" id="CHEBI:29105"/>
    </ligand>
</feature>
<feature type="domain" description="C2H2-type" evidence="11">
    <location>
        <begin position="335"/>
        <end position="362"/>
    </location>
</feature>
<evidence type="ECO:0000256" key="8">
    <source>
        <dbReference type="PROSITE-ProRule" id="PRU01263"/>
    </source>
</evidence>
<evidence type="ECO:0000256" key="3">
    <source>
        <dbReference type="ARBA" id="ARBA00022737"/>
    </source>
</evidence>
<name>A0ABM3MAT1_GALME</name>
<dbReference type="InterPro" id="IPR013087">
    <property type="entry name" value="Znf_C2H2_type"/>
</dbReference>
<feature type="domain" description="C2H2-type" evidence="11">
    <location>
        <begin position="414"/>
        <end position="442"/>
    </location>
</feature>
<evidence type="ECO:0000256" key="5">
    <source>
        <dbReference type="ARBA" id="ARBA00022833"/>
    </source>
</evidence>
<feature type="compositionally biased region" description="Basic residues" evidence="10">
    <location>
        <begin position="658"/>
        <end position="669"/>
    </location>
</feature>
<evidence type="ECO:0000256" key="2">
    <source>
        <dbReference type="ARBA" id="ARBA00022723"/>
    </source>
</evidence>
<dbReference type="PANTHER" id="PTHR24394:SF44">
    <property type="entry name" value="ZINC FINGER PROTEIN 271-LIKE"/>
    <property type="match status" value="1"/>
</dbReference>
<keyword evidence="13" id="KW-1185">Reference proteome</keyword>
<organism evidence="13 14">
    <name type="scientific">Galleria mellonella</name>
    <name type="common">Greater wax moth</name>
    <dbReference type="NCBI Taxonomy" id="7137"/>
    <lineage>
        <taxon>Eukaryota</taxon>
        <taxon>Metazoa</taxon>
        <taxon>Ecdysozoa</taxon>
        <taxon>Arthropoda</taxon>
        <taxon>Hexapoda</taxon>
        <taxon>Insecta</taxon>
        <taxon>Pterygota</taxon>
        <taxon>Neoptera</taxon>
        <taxon>Endopterygota</taxon>
        <taxon>Lepidoptera</taxon>
        <taxon>Glossata</taxon>
        <taxon>Ditrysia</taxon>
        <taxon>Pyraloidea</taxon>
        <taxon>Pyralidae</taxon>
        <taxon>Galleriinae</taxon>
        <taxon>Galleria</taxon>
    </lineage>
</organism>
<dbReference type="SMART" id="SM00868">
    <property type="entry name" value="zf-AD"/>
    <property type="match status" value="1"/>
</dbReference>
<keyword evidence="3" id="KW-0677">Repeat</keyword>
<reference evidence="14" key="1">
    <citation type="submission" date="2025-08" db="UniProtKB">
        <authorList>
            <consortium name="RefSeq"/>
        </authorList>
    </citation>
    <scope>IDENTIFICATION</scope>
    <source>
        <tissue evidence="14">Whole larvae</tissue>
    </source>
</reference>
<evidence type="ECO:0000313" key="13">
    <source>
        <dbReference type="Proteomes" id="UP001652740"/>
    </source>
</evidence>
<keyword evidence="4 7" id="KW-0863">Zinc-finger</keyword>
<dbReference type="Proteomes" id="UP001652740">
    <property type="component" value="Unplaced"/>
</dbReference>
<evidence type="ECO:0000256" key="4">
    <source>
        <dbReference type="ARBA" id="ARBA00022771"/>
    </source>
</evidence>
<evidence type="ECO:0000259" key="12">
    <source>
        <dbReference type="PROSITE" id="PS51915"/>
    </source>
</evidence>
<feature type="region of interest" description="Disordered" evidence="10">
    <location>
        <begin position="658"/>
        <end position="726"/>
    </location>
</feature>
<dbReference type="SUPFAM" id="SSF57667">
    <property type="entry name" value="beta-beta-alpha zinc fingers"/>
    <property type="match status" value="3"/>
</dbReference>
<dbReference type="RefSeq" id="XP_052748526.1">
    <property type="nucleotide sequence ID" value="XM_052892566.1"/>
</dbReference>
<feature type="domain" description="ZAD" evidence="12">
    <location>
        <begin position="5"/>
        <end position="75"/>
    </location>
</feature>
<sequence length="726" mass="84985">MSELKICRICLRTESKIYKFDRFQLKYYYEEVMALKVNLTDGLPHYFCYECATLLHKFHKFKEKCYTGQKVLREILWRGPITYEAVYKVDRKSINLCSALDIITVSTAQVKTYFINESNNDNQSNLKESNDEQFNIKNNDDQARLKKNISDDENEIEAVDDDCVHDDSYSDHHDPDNDPVDNDIDHNLEIDENINETEDKKIELELEIVNEEKVDVKLPCSPINVFVDDKKDIVQIKSEEIKVKKRKTSTIAITPNKKKYSFKAIDKKTNILEGEHWRKISLDEEEAIKEFRARSEDPKYIAAAFKCTDCFKGFSKQEMLNRHKHLRHNEISHSFECRFCRMRYSMDCYLRKHMRQHYTKYECLRCNRICPLETTALLHEEYHSGVLRKCIHCDEEFRHMSTYYTHLRTHRSEHVCTLCGVSFVSMAGLHQHKKVKHVNNEIESPDDEEEVNTYCERCNIRFETRKAYDEHLFHSVLHIEADCNDSQEDNSTPAPRKVLGKKEQAKIATELRKRKPDQELVITGVATKSRRRKPKRLRTKPTTCHQCGKHFETQAACLKHHLAEHPRTSFCPPTERYICEICGASLAPGSIAVHQNIHTRERVYPCDICGRSFHASVGLKRHLVTHTGEKPFACTLCDKRFTQSNSMKLHYRTFHLKQPYPKRNRRKKKELLPETADAEESKSGEESDSMPEPEIISIHEPGLEPVPNAPNVINRPDENMHYLTLT</sequence>
<feature type="binding site" evidence="8">
    <location>
        <position position="10"/>
    </location>
    <ligand>
        <name>Zn(2+)</name>
        <dbReference type="ChEBI" id="CHEBI:29105"/>
    </ligand>
</feature>
<evidence type="ECO:0000256" key="1">
    <source>
        <dbReference type="ARBA" id="ARBA00004123"/>
    </source>
</evidence>
<dbReference type="Gene3D" id="3.30.160.60">
    <property type="entry name" value="Classic Zinc Finger"/>
    <property type="match status" value="5"/>
</dbReference>
<evidence type="ECO:0000256" key="6">
    <source>
        <dbReference type="ARBA" id="ARBA00023242"/>
    </source>
</evidence>
<dbReference type="PROSITE" id="PS00028">
    <property type="entry name" value="ZINC_FINGER_C2H2_1"/>
    <property type="match status" value="8"/>
</dbReference>
<evidence type="ECO:0000313" key="14">
    <source>
        <dbReference type="RefSeq" id="XP_052748526.1"/>
    </source>
</evidence>
<feature type="domain" description="C2H2-type" evidence="11">
    <location>
        <begin position="604"/>
        <end position="631"/>
    </location>
</feature>
<feature type="binding site" evidence="8">
    <location>
        <position position="7"/>
    </location>
    <ligand>
        <name>Zn(2+)</name>
        <dbReference type="ChEBI" id="CHEBI:29105"/>
    </ligand>
</feature>
<dbReference type="PANTHER" id="PTHR24394">
    <property type="entry name" value="ZINC FINGER PROTEIN"/>
    <property type="match status" value="1"/>
</dbReference>
<evidence type="ECO:0000256" key="9">
    <source>
        <dbReference type="SAM" id="Coils"/>
    </source>
</evidence>